<proteinExistence type="predicted"/>
<dbReference type="InterPro" id="IPR040893">
    <property type="entry name" value="RADX"/>
</dbReference>
<organism evidence="2 3">
    <name type="scientific">Pythium insidiosum</name>
    <name type="common">Pythiosis disease agent</name>
    <dbReference type="NCBI Taxonomy" id="114742"/>
    <lineage>
        <taxon>Eukaryota</taxon>
        <taxon>Sar</taxon>
        <taxon>Stramenopiles</taxon>
        <taxon>Oomycota</taxon>
        <taxon>Peronosporomycetes</taxon>
        <taxon>Pythiales</taxon>
        <taxon>Pythiaceae</taxon>
        <taxon>Pythium</taxon>
    </lineage>
</organism>
<gene>
    <name evidence="2" type="ORF">P43SY_008017</name>
</gene>
<reference evidence="2" key="1">
    <citation type="submission" date="2021-12" db="EMBL/GenBank/DDBJ databases">
        <title>Prjna785345.</title>
        <authorList>
            <person name="Rujirawat T."/>
            <person name="Krajaejun T."/>
        </authorList>
    </citation>
    <scope>NUCLEOTIDE SEQUENCE</scope>
    <source>
        <strain evidence="2">Pi057C3</strain>
    </source>
</reference>
<dbReference type="AlphaFoldDB" id="A0AAD5Q9Q2"/>
<feature type="region of interest" description="Disordered" evidence="1">
    <location>
        <begin position="147"/>
        <end position="167"/>
    </location>
</feature>
<protein>
    <submittedName>
        <fullName evidence="2">Uncharacterized protein</fullName>
    </submittedName>
</protein>
<dbReference type="GO" id="GO:0003697">
    <property type="term" value="F:single-stranded DNA binding"/>
    <property type="evidence" value="ECO:0007669"/>
    <property type="project" value="InterPro"/>
</dbReference>
<evidence type="ECO:0000313" key="3">
    <source>
        <dbReference type="Proteomes" id="UP001209570"/>
    </source>
</evidence>
<comment type="caution">
    <text evidence="2">The sequence shown here is derived from an EMBL/GenBank/DDBJ whole genome shotgun (WGS) entry which is preliminary data.</text>
</comment>
<sequence length="745" mass="81424">MRRLSATPPAKRPAAAEADVLALTPSGVQILRAGVLCEPHVVVRVLGVFRYMADPALRRVLPEHVARHLDRDVFDLLVTDGHMKLKCMLSPARNALVWRQRVAAQSILRVRAFDIVHDGALDADTAPRAFCVLRDLDVLSPEERPPRARRRVSLGGRPRSSVAPPTAEDDARLAFHSRVHAREHCALPLAGGRLYYLSLLSDDCPLDWEPASASGLAHCSVSARYVEPWAEWSRRRQFCVDVFREGERVLHSLRDAVRWASAAPRGRGRGRAPAPRLTGVVRYKSKLTHLGDPAVASAFPFMFHVVLSDREQAIEVAFFGSMAARYVLVVEEGDVVQLEGYDAALDADQSRRLFVLPHLSDGRLWHVPEKYWKLLEMTRILPARASNDASPTADDLAEHSEPGALGLWVQPTVVTVRALEAWRTRRQRTRREERSFFDVVGVVTFAGRVERRRAATVSAFRWIKLVDRSVEAEAVVRVDVSTQPPAAVAALKAGDVVLLTRLRWSSGEGLDASVATTSAFSRVLLNDDLAPFAGVAECALARSWAETLLVQHRVAYAAENESRLEGPVVSALEPTAPLPSSVAALVSGLRADPLRLRDIARAADAVEALECKWLVVRGSLRDLQRRPVGLSSDAVVVVVGDPAANVERSFRARPHALFRSSPVPPSLRDATASEALPFLKLLAPSILERLAAETDASTGGSALSADAIARHLQTRSREDYGFAVSASRAASGALTLTVHAIVPLE</sequence>
<dbReference type="EMBL" id="JAKCXM010000023">
    <property type="protein sequence ID" value="KAJ0407242.1"/>
    <property type="molecule type" value="Genomic_DNA"/>
</dbReference>
<keyword evidence="3" id="KW-1185">Reference proteome</keyword>
<evidence type="ECO:0000256" key="1">
    <source>
        <dbReference type="SAM" id="MobiDB-lite"/>
    </source>
</evidence>
<dbReference type="Proteomes" id="UP001209570">
    <property type="component" value="Unassembled WGS sequence"/>
</dbReference>
<dbReference type="PANTHER" id="PTHR14944">
    <property type="entry name" value="RPA-RELATED PROTEIN RADX"/>
    <property type="match status" value="1"/>
</dbReference>
<name>A0AAD5Q9Q2_PYTIN</name>
<accession>A0AAD5Q9Q2</accession>
<dbReference type="PANTHER" id="PTHR14944:SF2">
    <property type="entry name" value="RPA-RELATED PROTEIN RADX"/>
    <property type="match status" value="1"/>
</dbReference>
<evidence type="ECO:0000313" key="2">
    <source>
        <dbReference type="EMBL" id="KAJ0407242.1"/>
    </source>
</evidence>